<proteinExistence type="predicted"/>
<reference evidence="7" key="1">
    <citation type="submission" date="2019-08" db="EMBL/GenBank/DDBJ databases">
        <authorList>
            <person name="Kucharzyk K."/>
            <person name="Murdoch R.W."/>
            <person name="Higgins S."/>
            <person name="Loffler F."/>
        </authorList>
    </citation>
    <scope>NUCLEOTIDE SEQUENCE</scope>
</reference>
<protein>
    <submittedName>
        <fullName evidence="7">Uncharacterized protein</fullName>
    </submittedName>
</protein>
<dbReference type="EMBL" id="VSSQ01141738">
    <property type="protein sequence ID" value="MPN62980.1"/>
    <property type="molecule type" value="Genomic_DNA"/>
</dbReference>
<keyword evidence="3 6" id="KW-0812">Transmembrane</keyword>
<name>A0A645JIP4_9ZZZZ</name>
<dbReference type="AlphaFoldDB" id="A0A645JIP4"/>
<organism evidence="7">
    <name type="scientific">bioreactor metagenome</name>
    <dbReference type="NCBI Taxonomy" id="1076179"/>
    <lineage>
        <taxon>unclassified sequences</taxon>
        <taxon>metagenomes</taxon>
        <taxon>ecological metagenomes</taxon>
    </lineage>
</organism>
<dbReference type="GO" id="GO:0016020">
    <property type="term" value="C:membrane"/>
    <property type="evidence" value="ECO:0007669"/>
    <property type="project" value="UniProtKB-SubCell"/>
</dbReference>
<dbReference type="GO" id="GO:0035673">
    <property type="term" value="F:oligopeptide transmembrane transporter activity"/>
    <property type="evidence" value="ECO:0007669"/>
    <property type="project" value="InterPro"/>
</dbReference>
<evidence type="ECO:0000313" key="7">
    <source>
        <dbReference type="EMBL" id="MPN62980.1"/>
    </source>
</evidence>
<comment type="subcellular location">
    <subcellularLocation>
        <location evidence="1">Membrane</location>
        <topology evidence="1">Multi-pass membrane protein</topology>
    </subcellularLocation>
</comment>
<accession>A0A645JIP4</accession>
<sequence>MLFFVGALIGSVLQKKSPQKAEEYTFPVASGIIAGGSLMGVIMIFWENGPAMLRQTGVIDFVKKLFGS</sequence>
<keyword evidence="5 6" id="KW-0472">Membrane</keyword>
<evidence type="ECO:0000256" key="2">
    <source>
        <dbReference type="ARBA" id="ARBA00022448"/>
    </source>
</evidence>
<keyword evidence="4 6" id="KW-1133">Transmembrane helix</keyword>
<dbReference type="Pfam" id="PF03169">
    <property type="entry name" value="OPT"/>
    <property type="match status" value="1"/>
</dbReference>
<gene>
    <name evidence="7" type="ORF">SDC9_210733</name>
</gene>
<dbReference type="InterPro" id="IPR004813">
    <property type="entry name" value="OPT"/>
</dbReference>
<keyword evidence="2" id="KW-0813">Transport</keyword>
<evidence type="ECO:0000256" key="5">
    <source>
        <dbReference type="ARBA" id="ARBA00023136"/>
    </source>
</evidence>
<evidence type="ECO:0000256" key="1">
    <source>
        <dbReference type="ARBA" id="ARBA00004141"/>
    </source>
</evidence>
<evidence type="ECO:0000256" key="4">
    <source>
        <dbReference type="ARBA" id="ARBA00022989"/>
    </source>
</evidence>
<evidence type="ECO:0000256" key="3">
    <source>
        <dbReference type="ARBA" id="ARBA00022692"/>
    </source>
</evidence>
<comment type="caution">
    <text evidence="7">The sequence shown here is derived from an EMBL/GenBank/DDBJ whole genome shotgun (WGS) entry which is preliminary data.</text>
</comment>
<evidence type="ECO:0000256" key="6">
    <source>
        <dbReference type="SAM" id="Phobius"/>
    </source>
</evidence>
<feature type="transmembrane region" description="Helical" evidence="6">
    <location>
        <begin position="24"/>
        <end position="46"/>
    </location>
</feature>